<feature type="domain" description="Ketoreductase" evidence="3">
    <location>
        <begin position="10"/>
        <end position="184"/>
    </location>
</feature>
<dbReference type="PRINTS" id="PR00081">
    <property type="entry name" value="GDHRDH"/>
</dbReference>
<accession>A0A939BXJ3</accession>
<keyword evidence="2" id="KW-0560">Oxidoreductase</keyword>
<dbReference type="InterPro" id="IPR020904">
    <property type="entry name" value="Sc_DH/Rdtase_CS"/>
</dbReference>
<evidence type="ECO:0000256" key="2">
    <source>
        <dbReference type="ARBA" id="ARBA00023002"/>
    </source>
</evidence>
<dbReference type="GO" id="GO:0016616">
    <property type="term" value="F:oxidoreductase activity, acting on the CH-OH group of donors, NAD or NADP as acceptor"/>
    <property type="evidence" value="ECO:0007669"/>
    <property type="project" value="TreeGrafter"/>
</dbReference>
<dbReference type="AlphaFoldDB" id="A0A939BXJ3"/>
<keyword evidence="5" id="KW-1185">Reference proteome</keyword>
<dbReference type="Proteomes" id="UP000663791">
    <property type="component" value="Unassembled WGS sequence"/>
</dbReference>
<evidence type="ECO:0000313" key="4">
    <source>
        <dbReference type="EMBL" id="MBM9458890.1"/>
    </source>
</evidence>
<evidence type="ECO:0000313" key="5">
    <source>
        <dbReference type="Proteomes" id="UP000663791"/>
    </source>
</evidence>
<comment type="caution">
    <text evidence="4">The sequence shown here is derived from an EMBL/GenBank/DDBJ whole genome shotgun (WGS) entry which is preliminary data.</text>
</comment>
<dbReference type="PANTHER" id="PTHR42760">
    <property type="entry name" value="SHORT-CHAIN DEHYDROGENASES/REDUCTASES FAMILY MEMBER"/>
    <property type="match status" value="1"/>
</dbReference>
<dbReference type="FunFam" id="3.40.50.720:FF:000084">
    <property type="entry name" value="Short-chain dehydrogenase reductase"/>
    <property type="match status" value="1"/>
</dbReference>
<dbReference type="Gene3D" id="3.40.50.720">
    <property type="entry name" value="NAD(P)-binding Rossmann-like Domain"/>
    <property type="match status" value="1"/>
</dbReference>
<dbReference type="RefSeq" id="WP_205290200.1">
    <property type="nucleotide sequence ID" value="NZ_CP074406.1"/>
</dbReference>
<dbReference type="InterPro" id="IPR057326">
    <property type="entry name" value="KR_dom"/>
</dbReference>
<comment type="similarity">
    <text evidence="1">Belongs to the short-chain dehydrogenases/reductases (SDR) family.</text>
</comment>
<evidence type="ECO:0000259" key="3">
    <source>
        <dbReference type="SMART" id="SM00822"/>
    </source>
</evidence>
<dbReference type="Pfam" id="PF13561">
    <property type="entry name" value="adh_short_C2"/>
    <property type="match status" value="1"/>
</dbReference>
<dbReference type="PRINTS" id="PR00080">
    <property type="entry name" value="SDRFAMILY"/>
</dbReference>
<proteinExistence type="inferred from homology"/>
<dbReference type="InterPro" id="IPR002347">
    <property type="entry name" value="SDR_fam"/>
</dbReference>
<protein>
    <submittedName>
        <fullName evidence="4">SDR family oxidoreductase</fullName>
    </submittedName>
</protein>
<dbReference type="CDD" id="cd05233">
    <property type="entry name" value="SDR_c"/>
    <property type="match status" value="1"/>
</dbReference>
<sequence length="260" mass="26149">MALTLDLSGRVALVTGGAKGIGRGIAEVLVAAGATVVTCGRSEAEPPAGASHRTCDVRDPDAVAALVAGIVTDHGSLDVVVNNAGGAPYAPAAEASPRFHDKVVGLNLMAALVVSQAANRAMQQQPDGGVIINISSVSGSRPSPGTAAYGAAKAGIDSLTTSLAQEWGPKVRVNAIEVGLVRTADTADHYGGDETVAAIERTIPAGRMADVAEIGRVAAFLASDLASYVSGARLACHGGGEQPVFLHIAQNASQNRGENQ</sequence>
<evidence type="ECO:0000256" key="1">
    <source>
        <dbReference type="ARBA" id="ARBA00006484"/>
    </source>
</evidence>
<dbReference type="NCBIfam" id="NF005893">
    <property type="entry name" value="PRK07856.1"/>
    <property type="match status" value="1"/>
</dbReference>
<name>A0A939BXJ3_9ACTN</name>
<dbReference type="InterPro" id="IPR036291">
    <property type="entry name" value="NAD(P)-bd_dom_sf"/>
</dbReference>
<dbReference type="PROSITE" id="PS00061">
    <property type="entry name" value="ADH_SHORT"/>
    <property type="match status" value="1"/>
</dbReference>
<dbReference type="SMART" id="SM00822">
    <property type="entry name" value="PKS_KR"/>
    <property type="match status" value="1"/>
</dbReference>
<organism evidence="4 5">
    <name type="scientific">Nocardioides faecalis</name>
    <dbReference type="NCBI Taxonomy" id="2803858"/>
    <lineage>
        <taxon>Bacteria</taxon>
        <taxon>Bacillati</taxon>
        <taxon>Actinomycetota</taxon>
        <taxon>Actinomycetes</taxon>
        <taxon>Propionibacteriales</taxon>
        <taxon>Nocardioidaceae</taxon>
        <taxon>Nocardioides</taxon>
    </lineage>
</organism>
<gene>
    <name evidence="4" type="ORF">JK386_03175</name>
</gene>
<dbReference type="PANTHER" id="PTHR42760:SF133">
    <property type="entry name" value="3-OXOACYL-[ACYL-CARRIER-PROTEIN] REDUCTASE"/>
    <property type="match status" value="1"/>
</dbReference>
<dbReference type="EMBL" id="JAERTX010000003">
    <property type="protein sequence ID" value="MBM9458890.1"/>
    <property type="molecule type" value="Genomic_DNA"/>
</dbReference>
<reference evidence="4" key="1">
    <citation type="submission" date="2021-01" db="EMBL/GenBank/DDBJ databases">
        <title>Novel species in genus Nocardioides.</title>
        <authorList>
            <person name="Zhang G."/>
        </authorList>
    </citation>
    <scope>NUCLEOTIDE SEQUENCE</scope>
    <source>
        <strain evidence="4">Zg-536</strain>
    </source>
</reference>
<dbReference type="SUPFAM" id="SSF51735">
    <property type="entry name" value="NAD(P)-binding Rossmann-fold domains"/>
    <property type="match status" value="1"/>
</dbReference>